<dbReference type="EMBL" id="JAWDGP010007415">
    <property type="protein sequence ID" value="KAK3719358.1"/>
    <property type="molecule type" value="Genomic_DNA"/>
</dbReference>
<sequence length="88" mass="10087">MYSAYISIIEVGPDCSTSLEDNTRKDLTIDAWKLHQDRQPNTDKPVTQVIFLVHSQPTLKFRSVDGDSAWSPVFPWYNKTSITNTRLT</sequence>
<dbReference type="Proteomes" id="UP001283361">
    <property type="component" value="Unassembled WGS sequence"/>
</dbReference>
<evidence type="ECO:0000313" key="2">
    <source>
        <dbReference type="Proteomes" id="UP001283361"/>
    </source>
</evidence>
<gene>
    <name evidence="1" type="ORF">RRG08_029514</name>
</gene>
<keyword evidence="2" id="KW-1185">Reference proteome</keyword>
<proteinExistence type="predicted"/>
<evidence type="ECO:0000313" key="1">
    <source>
        <dbReference type="EMBL" id="KAK3719358.1"/>
    </source>
</evidence>
<organism evidence="1 2">
    <name type="scientific">Elysia crispata</name>
    <name type="common">lettuce slug</name>
    <dbReference type="NCBI Taxonomy" id="231223"/>
    <lineage>
        <taxon>Eukaryota</taxon>
        <taxon>Metazoa</taxon>
        <taxon>Spiralia</taxon>
        <taxon>Lophotrochozoa</taxon>
        <taxon>Mollusca</taxon>
        <taxon>Gastropoda</taxon>
        <taxon>Heterobranchia</taxon>
        <taxon>Euthyneura</taxon>
        <taxon>Panpulmonata</taxon>
        <taxon>Sacoglossa</taxon>
        <taxon>Placobranchoidea</taxon>
        <taxon>Plakobranchidae</taxon>
        <taxon>Elysia</taxon>
    </lineage>
</organism>
<dbReference type="AlphaFoldDB" id="A0AAE1CNK9"/>
<accession>A0AAE1CNK9</accession>
<name>A0AAE1CNK9_9GAST</name>
<reference evidence="1" key="1">
    <citation type="journal article" date="2023" name="G3 (Bethesda)">
        <title>A reference genome for the long-term kleptoplast-retaining sea slug Elysia crispata morphotype clarki.</title>
        <authorList>
            <person name="Eastman K.E."/>
            <person name="Pendleton A.L."/>
            <person name="Shaikh M.A."/>
            <person name="Suttiyut T."/>
            <person name="Ogas R."/>
            <person name="Tomko P."/>
            <person name="Gavelis G."/>
            <person name="Widhalm J.R."/>
            <person name="Wisecaver J.H."/>
        </authorList>
    </citation>
    <scope>NUCLEOTIDE SEQUENCE</scope>
    <source>
        <strain evidence="1">ECLA1</strain>
    </source>
</reference>
<protein>
    <submittedName>
        <fullName evidence="1">Uncharacterized protein</fullName>
    </submittedName>
</protein>
<comment type="caution">
    <text evidence="1">The sequence shown here is derived from an EMBL/GenBank/DDBJ whole genome shotgun (WGS) entry which is preliminary data.</text>
</comment>